<protein>
    <submittedName>
        <fullName evidence="2">Uncharacterized protein</fullName>
    </submittedName>
</protein>
<name>Q2GAU1_NOVAD</name>
<evidence type="ECO:0000313" key="2">
    <source>
        <dbReference type="EMBL" id="ABD25032.1"/>
    </source>
</evidence>
<evidence type="ECO:0000256" key="1">
    <source>
        <dbReference type="SAM" id="MobiDB-lite"/>
    </source>
</evidence>
<feature type="region of interest" description="Disordered" evidence="1">
    <location>
        <begin position="57"/>
        <end position="80"/>
    </location>
</feature>
<proteinExistence type="predicted"/>
<evidence type="ECO:0000313" key="3">
    <source>
        <dbReference type="Proteomes" id="UP000009134"/>
    </source>
</evidence>
<dbReference type="KEGG" id="nar:Saro_0585"/>
<sequence>MNNAWMTLWADHVGKNLAGALRISLAPAAAAVGTVLRRGAKSKAHCPFPAMMLGAPVKGNPIRKQSYHGRRRQHHLESEP</sequence>
<dbReference type="AlphaFoldDB" id="Q2GAU1"/>
<dbReference type="STRING" id="279238.Saro_0585"/>
<gene>
    <name evidence="2" type="ordered locus">Saro_0585</name>
</gene>
<dbReference type="EMBL" id="CP000248">
    <property type="protein sequence ID" value="ABD25032.1"/>
    <property type="molecule type" value="Genomic_DNA"/>
</dbReference>
<feature type="compositionally biased region" description="Basic residues" evidence="1">
    <location>
        <begin position="65"/>
        <end position="74"/>
    </location>
</feature>
<keyword evidence="3" id="KW-1185">Reference proteome</keyword>
<reference evidence="3" key="1">
    <citation type="submission" date="2006-01" db="EMBL/GenBank/DDBJ databases">
        <title>Complete sequence of Novosphingobium aromaticivorans DSM 12444.</title>
        <authorList>
            <consortium name="US DOE Joint Genome Institute"/>
            <person name="Copeland A."/>
            <person name="Lucas S."/>
            <person name="Lapidus A."/>
            <person name="Barry K."/>
            <person name="Detter J.C."/>
            <person name="Glavina T."/>
            <person name="Hammon N."/>
            <person name="Israni S."/>
            <person name="Pitluck S."/>
            <person name="Chain P."/>
            <person name="Malfatti S."/>
            <person name="Shin M."/>
            <person name="Vergez L."/>
            <person name="Schmutz J."/>
            <person name="Larimer F."/>
            <person name="Land M."/>
            <person name="Kyrpides N."/>
            <person name="Ivanova N."/>
            <person name="Fredrickson J."/>
            <person name="Balkwill D."/>
            <person name="Romine M.F."/>
            <person name="Richardson P."/>
        </authorList>
    </citation>
    <scope>NUCLEOTIDE SEQUENCE [LARGE SCALE GENOMIC DNA]</scope>
    <source>
        <strain evidence="3">ATCC 700278 / DSM 12444 / CCUG 56034 / CIP 105152 / NBRC 16084 / F199</strain>
    </source>
</reference>
<accession>Q2GAU1</accession>
<dbReference type="HOGENOM" id="CLU_2586220_0_0_5"/>
<dbReference type="Proteomes" id="UP000009134">
    <property type="component" value="Chromosome"/>
</dbReference>
<organism evidence="2 3">
    <name type="scientific">Novosphingobium aromaticivorans (strain ATCC 700278 / DSM 12444 / CCUG 56034 / CIP 105152 / NBRC 16084 / F199)</name>
    <dbReference type="NCBI Taxonomy" id="279238"/>
    <lineage>
        <taxon>Bacteria</taxon>
        <taxon>Pseudomonadati</taxon>
        <taxon>Pseudomonadota</taxon>
        <taxon>Alphaproteobacteria</taxon>
        <taxon>Sphingomonadales</taxon>
        <taxon>Sphingomonadaceae</taxon>
        <taxon>Novosphingobium</taxon>
    </lineage>
</organism>